<keyword evidence="1" id="KW-0175">Coiled coil</keyword>
<feature type="transmembrane region" description="Helical" evidence="2">
    <location>
        <begin position="454"/>
        <end position="481"/>
    </location>
</feature>
<organism evidence="4 5">
    <name type="scientific">Rubrimonas cliftonensis</name>
    <dbReference type="NCBI Taxonomy" id="89524"/>
    <lineage>
        <taxon>Bacteria</taxon>
        <taxon>Pseudomonadati</taxon>
        <taxon>Pseudomonadota</taxon>
        <taxon>Alphaproteobacteria</taxon>
        <taxon>Rhodobacterales</taxon>
        <taxon>Paracoccaceae</taxon>
        <taxon>Rubrimonas</taxon>
    </lineage>
</organism>
<dbReference type="EMBL" id="FNQM01000005">
    <property type="protein sequence ID" value="SEA44449.1"/>
    <property type="molecule type" value="Genomic_DNA"/>
</dbReference>
<sequence length="484" mass="52115">MADKVALLIGNSVYEHARLARLSAPSADVIALREALGDKAIAGFETELLLNAGLDEARAAINRLFANRHPDDTVLLYYSGHGVRDAHGDLYLALPRTDPDDPSPMSLDADFIRKRMSRSGSRRQVLMLDCCHSGAFQPGAKSGGSDLLVRTDFDPGGHGRFVLAASGAEESAFEVDGRSIFTRHVVDALKNGEAAAEREFITINDLHRYVARRAPDDNPAMRPRLWVDDQTTALILARNPNPRRPLPADAVAALWESDLYGALGAAARLWDMAEADPRMAADVSRQFEQRLARLDDLNVIVADWLRQALARPAGAEAASRAEAAAAALRGELASAREAGKAAEAEAAGLRRECDEAREALAAAQAEAERGRARAAQEAKERSDLAAAAELRRVEIAQLQNALSRAEGERETLRGELARRTAGAGEAAPATFADRLWGARAGGPADARRTRLRNWALVALGIVILLALAMENSAPVAFYPVYPGY</sequence>
<dbReference type="PANTHER" id="PTHR22576:SF37">
    <property type="entry name" value="MUCOSA-ASSOCIATED LYMPHOID TISSUE LYMPHOMA TRANSLOCATION PROTEIN 1"/>
    <property type="match status" value="1"/>
</dbReference>
<name>A0A1H4B8I0_9RHOB</name>
<dbReference type="STRING" id="89524.SAMN05444370_10575"/>
<evidence type="ECO:0000256" key="2">
    <source>
        <dbReference type="SAM" id="Phobius"/>
    </source>
</evidence>
<keyword evidence="2" id="KW-1133">Transmembrane helix</keyword>
<accession>A0A1H4B8I0</accession>
<feature type="domain" description="Peptidase C14 caspase" evidence="3">
    <location>
        <begin position="4"/>
        <end position="213"/>
    </location>
</feature>
<keyword evidence="5" id="KW-1185">Reference proteome</keyword>
<dbReference type="Gene3D" id="3.40.50.1460">
    <property type="match status" value="1"/>
</dbReference>
<dbReference type="Pfam" id="PF00656">
    <property type="entry name" value="Peptidase_C14"/>
    <property type="match status" value="1"/>
</dbReference>
<dbReference type="NCBIfam" id="NF047832">
    <property type="entry name" value="caspase_w_EACC1"/>
    <property type="match status" value="1"/>
</dbReference>
<dbReference type="GO" id="GO:0006508">
    <property type="term" value="P:proteolysis"/>
    <property type="evidence" value="ECO:0007669"/>
    <property type="project" value="InterPro"/>
</dbReference>
<dbReference type="AlphaFoldDB" id="A0A1H4B8I0"/>
<dbReference type="Proteomes" id="UP000198703">
    <property type="component" value="Unassembled WGS sequence"/>
</dbReference>
<dbReference type="GO" id="GO:0004197">
    <property type="term" value="F:cysteine-type endopeptidase activity"/>
    <property type="evidence" value="ECO:0007669"/>
    <property type="project" value="InterPro"/>
</dbReference>
<protein>
    <submittedName>
        <fullName evidence="4">Caspase domain-containing protein</fullName>
    </submittedName>
</protein>
<evidence type="ECO:0000313" key="4">
    <source>
        <dbReference type="EMBL" id="SEA44449.1"/>
    </source>
</evidence>
<dbReference type="InterPro" id="IPR011600">
    <property type="entry name" value="Pept_C14_caspase"/>
</dbReference>
<dbReference type="SUPFAM" id="SSF52129">
    <property type="entry name" value="Caspase-like"/>
    <property type="match status" value="1"/>
</dbReference>
<feature type="coiled-coil region" evidence="1">
    <location>
        <begin position="318"/>
        <end position="415"/>
    </location>
</feature>
<keyword evidence="2" id="KW-0472">Membrane</keyword>
<evidence type="ECO:0000259" key="3">
    <source>
        <dbReference type="Pfam" id="PF00656"/>
    </source>
</evidence>
<dbReference type="PANTHER" id="PTHR22576">
    <property type="entry name" value="MUCOSA ASSOCIATED LYMPHOID TISSUE LYMPHOMA TRANSLOCATION PROTEIN 1/PARACASPASE"/>
    <property type="match status" value="1"/>
</dbReference>
<evidence type="ECO:0000256" key="1">
    <source>
        <dbReference type="SAM" id="Coils"/>
    </source>
</evidence>
<gene>
    <name evidence="4" type="ORF">SAMN05444370_10575</name>
</gene>
<evidence type="ECO:0000313" key="5">
    <source>
        <dbReference type="Proteomes" id="UP000198703"/>
    </source>
</evidence>
<dbReference type="OrthoDB" id="9816009at2"/>
<dbReference type="InterPro" id="IPR052039">
    <property type="entry name" value="Caspase-related_regulators"/>
</dbReference>
<reference evidence="4 5" key="1">
    <citation type="submission" date="2016-10" db="EMBL/GenBank/DDBJ databases">
        <authorList>
            <person name="de Groot N.N."/>
        </authorList>
    </citation>
    <scope>NUCLEOTIDE SEQUENCE [LARGE SCALE GENOMIC DNA]</scope>
    <source>
        <strain evidence="4 5">DSM 15345</strain>
    </source>
</reference>
<dbReference type="RefSeq" id="WP_093252907.1">
    <property type="nucleotide sequence ID" value="NZ_FNQM01000005.1"/>
</dbReference>
<keyword evidence="2" id="KW-0812">Transmembrane</keyword>
<proteinExistence type="predicted"/>
<dbReference type="InterPro" id="IPR029030">
    <property type="entry name" value="Caspase-like_dom_sf"/>
</dbReference>